<organism evidence="3 4">
    <name type="scientific">Puia dinghuensis</name>
    <dbReference type="NCBI Taxonomy" id="1792502"/>
    <lineage>
        <taxon>Bacteria</taxon>
        <taxon>Pseudomonadati</taxon>
        <taxon>Bacteroidota</taxon>
        <taxon>Chitinophagia</taxon>
        <taxon>Chitinophagales</taxon>
        <taxon>Chitinophagaceae</taxon>
        <taxon>Puia</taxon>
    </lineage>
</organism>
<dbReference type="PRINTS" id="PR00081">
    <property type="entry name" value="GDHRDH"/>
</dbReference>
<reference evidence="3" key="2">
    <citation type="submission" date="2020-09" db="EMBL/GenBank/DDBJ databases">
        <authorList>
            <person name="Sun Q."/>
            <person name="Zhou Y."/>
        </authorList>
    </citation>
    <scope>NUCLEOTIDE SEQUENCE</scope>
    <source>
        <strain evidence="3">CGMCC 1.15448</strain>
    </source>
</reference>
<dbReference type="Pfam" id="PF00106">
    <property type="entry name" value="adh_short"/>
    <property type="match status" value="1"/>
</dbReference>
<evidence type="ECO:0000256" key="1">
    <source>
        <dbReference type="ARBA" id="ARBA00006484"/>
    </source>
</evidence>
<evidence type="ECO:0000256" key="2">
    <source>
        <dbReference type="ARBA" id="ARBA00023002"/>
    </source>
</evidence>
<keyword evidence="4" id="KW-1185">Reference proteome</keyword>
<proteinExistence type="inferred from homology"/>
<evidence type="ECO:0000313" key="4">
    <source>
        <dbReference type="Proteomes" id="UP000607559"/>
    </source>
</evidence>
<name>A0A8J2UDQ0_9BACT</name>
<gene>
    <name evidence="3" type="ORF">GCM10011511_26780</name>
</gene>
<dbReference type="InterPro" id="IPR002347">
    <property type="entry name" value="SDR_fam"/>
</dbReference>
<keyword evidence="2" id="KW-0560">Oxidoreductase</keyword>
<dbReference type="PANTHER" id="PTHR24320:SF274">
    <property type="entry name" value="CHAIN DEHYDROGENASE, PUTATIVE (AFU_ORTHOLOGUE AFUA_4G00440)-RELATED"/>
    <property type="match status" value="1"/>
</dbReference>
<dbReference type="AlphaFoldDB" id="A0A8J2UDQ0"/>
<protein>
    <submittedName>
        <fullName evidence="3">Short-chain dehydrogenase</fullName>
    </submittedName>
</protein>
<dbReference type="PANTHER" id="PTHR24320">
    <property type="entry name" value="RETINOL DEHYDROGENASE"/>
    <property type="match status" value="1"/>
</dbReference>
<dbReference type="RefSeq" id="WP_188932434.1">
    <property type="nucleotide sequence ID" value="NZ_BMJC01000003.1"/>
</dbReference>
<dbReference type="InterPro" id="IPR036291">
    <property type="entry name" value="NAD(P)-bd_dom_sf"/>
</dbReference>
<dbReference type="Proteomes" id="UP000607559">
    <property type="component" value="Unassembled WGS sequence"/>
</dbReference>
<dbReference type="SUPFAM" id="SSF51735">
    <property type="entry name" value="NAD(P)-binding Rossmann-fold domains"/>
    <property type="match status" value="1"/>
</dbReference>
<evidence type="ECO:0000313" key="3">
    <source>
        <dbReference type="EMBL" id="GGB02160.1"/>
    </source>
</evidence>
<comment type="similarity">
    <text evidence="1">Belongs to the short-chain dehydrogenases/reductases (SDR) family.</text>
</comment>
<sequence>MGRIFITGSADGLGQMAASALIAQGHTVTLHARNEKRTREVSMKVRGADAVLTADLSSMEETKKLAADINSIGHFDAIIHNAGVYQVSNNALSVEGLPVLLAVNTIAPYILTCLIHPPQRLIYLTSGLHSQGDAGLHGLQRNKLRIGYPDSKLHDLILCKAVARRWPDVRSNAVNPGWVPTKMGGPGATDDLEEGYQTQVWLAVSDDEKAQVSGRYFYHRREARYLPAADDVTIQEKFLALCEQISGIPFPAERLGP</sequence>
<accession>A0A8J2UDQ0</accession>
<dbReference type="Gene3D" id="3.40.50.720">
    <property type="entry name" value="NAD(P)-binding Rossmann-like Domain"/>
    <property type="match status" value="1"/>
</dbReference>
<reference evidence="3" key="1">
    <citation type="journal article" date="2014" name="Int. J. Syst. Evol. Microbiol.">
        <title>Complete genome sequence of Corynebacterium casei LMG S-19264T (=DSM 44701T), isolated from a smear-ripened cheese.</title>
        <authorList>
            <consortium name="US DOE Joint Genome Institute (JGI-PGF)"/>
            <person name="Walter F."/>
            <person name="Albersmeier A."/>
            <person name="Kalinowski J."/>
            <person name="Ruckert C."/>
        </authorList>
    </citation>
    <scope>NUCLEOTIDE SEQUENCE</scope>
    <source>
        <strain evidence="3">CGMCC 1.15448</strain>
    </source>
</reference>
<dbReference type="GO" id="GO:0016491">
    <property type="term" value="F:oxidoreductase activity"/>
    <property type="evidence" value="ECO:0007669"/>
    <property type="project" value="UniProtKB-KW"/>
</dbReference>
<comment type="caution">
    <text evidence="3">The sequence shown here is derived from an EMBL/GenBank/DDBJ whole genome shotgun (WGS) entry which is preliminary data.</text>
</comment>
<dbReference type="EMBL" id="BMJC01000003">
    <property type="protein sequence ID" value="GGB02160.1"/>
    <property type="molecule type" value="Genomic_DNA"/>
</dbReference>